<feature type="coiled-coil region" evidence="1">
    <location>
        <begin position="67"/>
        <end position="94"/>
    </location>
</feature>
<feature type="compositionally biased region" description="Basic and acidic residues" evidence="2">
    <location>
        <begin position="45"/>
        <end position="57"/>
    </location>
</feature>
<dbReference type="SUPFAM" id="SSF57701">
    <property type="entry name" value="Zn2/Cys6 DNA-binding domain"/>
    <property type="match status" value="1"/>
</dbReference>
<feature type="compositionally biased region" description="Polar residues" evidence="2">
    <location>
        <begin position="337"/>
        <end position="367"/>
    </location>
</feature>
<name>A0ABR3JFA0_9AGAR</name>
<reference evidence="5" key="1">
    <citation type="submission" date="2024-06" db="EMBL/GenBank/DDBJ databases">
        <title>Multi-omics analyses provide insights into the biosynthesis of the anticancer antibiotic pleurotin in Hohenbuehelia grisea.</title>
        <authorList>
            <person name="Weaver J.A."/>
            <person name="Alberti F."/>
        </authorList>
    </citation>
    <scope>NUCLEOTIDE SEQUENCE [LARGE SCALE GENOMIC DNA]</scope>
    <source>
        <strain evidence="5">T-177</strain>
    </source>
</reference>
<keyword evidence="5" id="KW-1185">Reference proteome</keyword>
<feature type="domain" description="Zn(2)-C6 fungal-type" evidence="3">
    <location>
        <begin position="23"/>
        <end position="53"/>
    </location>
</feature>
<feature type="region of interest" description="Disordered" evidence="2">
    <location>
        <begin position="1"/>
        <end position="21"/>
    </location>
</feature>
<evidence type="ECO:0000313" key="4">
    <source>
        <dbReference type="EMBL" id="KAL0954217.1"/>
    </source>
</evidence>
<dbReference type="CDD" id="cd14686">
    <property type="entry name" value="bZIP"/>
    <property type="match status" value="1"/>
</dbReference>
<dbReference type="InterPro" id="IPR001138">
    <property type="entry name" value="Zn2Cys6_DnaBD"/>
</dbReference>
<dbReference type="PROSITE" id="PS50048">
    <property type="entry name" value="ZN2_CY6_FUNGAL_2"/>
    <property type="match status" value="1"/>
</dbReference>
<evidence type="ECO:0000313" key="5">
    <source>
        <dbReference type="Proteomes" id="UP001556367"/>
    </source>
</evidence>
<feature type="region of interest" description="Disordered" evidence="2">
    <location>
        <begin position="291"/>
        <end position="412"/>
    </location>
</feature>
<dbReference type="Proteomes" id="UP001556367">
    <property type="component" value="Unassembled WGS sequence"/>
</dbReference>
<feature type="region of interest" description="Disordered" evidence="2">
    <location>
        <begin position="38"/>
        <end position="59"/>
    </location>
</feature>
<feature type="region of interest" description="Disordered" evidence="2">
    <location>
        <begin position="124"/>
        <end position="209"/>
    </location>
</feature>
<feature type="compositionally biased region" description="Polar residues" evidence="2">
    <location>
        <begin position="157"/>
        <end position="173"/>
    </location>
</feature>
<dbReference type="EMBL" id="JASNQZ010000008">
    <property type="protein sequence ID" value="KAL0954217.1"/>
    <property type="molecule type" value="Genomic_DNA"/>
</dbReference>
<sequence length="483" mass="51866">MTKPTDKQKRRKSSVPPVSRNGACMFCREKKIRCDPPPEPCQSCRTRDEPCIRDGPENPRIPQAMHIEMLSARVEQLEAENQYLRERVAQLEGNGSNGVPGAVSHPPVQYGPIYLRRLMPEPYDDGHPLIQPQAGSYTEPSALLGSASGSGSGSPSTNAYARPSSQQISSLRTESPPSHPPLRPPSSTSAATMASPLSPSTGTSHTDRSLATSSAVECCTGPSLALPQVPANLPAPGPAGPAQHSTAPSNLPNYVPSGVVIPVSQLPQGPGILVMQPPLYYAHYVQENDGTGRQGMARSANHNSRSSFPMDPVAPSRGPLDHAAPSSNFRGAMGSVHHQTPASPRSFTGIRTSRNPRNSSLASQRRSATAPYYHTTSEQRRRPNPYPTASPAEASSSTAHTHPINQRRGSYPAVRPAADTFAEQVYHPERHTSRLTGRPVGNPSENVTRVICCCSTHFYLQCADDEMNIQDPSVGPMDGPQNR</sequence>
<evidence type="ECO:0000256" key="2">
    <source>
        <dbReference type="SAM" id="MobiDB-lite"/>
    </source>
</evidence>
<proteinExistence type="predicted"/>
<feature type="compositionally biased region" description="Low complexity" evidence="2">
    <location>
        <begin position="387"/>
        <end position="403"/>
    </location>
</feature>
<dbReference type="PROSITE" id="PS00463">
    <property type="entry name" value="ZN2_CY6_FUNGAL_1"/>
    <property type="match status" value="1"/>
</dbReference>
<keyword evidence="1" id="KW-0175">Coiled coil</keyword>
<dbReference type="InterPro" id="IPR036864">
    <property type="entry name" value="Zn2-C6_fun-type_DNA-bd_sf"/>
</dbReference>
<accession>A0ABR3JFA0</accession>
<comment type="caution">
    <text evidence="4">The sequence shown here is derived from an EMBL/GenBank/DDBJ whole genome shotgun (WGS) entry which is preliminary data.</text>
</comment>
<dbReference type="Gene3D" id="4.10.240.10">
    <property type="entry name" value="Zn(2)-C6 fungal-type DNA-binding domain"/>
    <property type="match status" value="1"/>
</dbReference>
<feature type="compositionally biased region" description="Low complexity" evidence="2">
    <location>
        <begin position="140"/>
        <end position="156"/>
    </location>
</feature>
<gene>
    <name evidence="4" type="ORF">HGRIS_005345</name>
</gene>
<dbReference type="CDD" id="cd00067">
    <property type="entry name" value="GAL4"/>
    <property type="match status" value="1"/>
</dbReference>
<dbReference type="Pfam" id="PF00172">
    <property type="entry name" value="Zn_clus"/>
    <property type="match status" value="1"/>
</dbReference>
<protein>
    <recommendedName>
        <fullName evidence="3">Zn(2)-C6 fungal-type domain-containing protein</fullName>
    </recommendedName>
</protein>
<organism evidence="4 5">
    <name type="scientific">Hohenbuehelia grisea</name>
    <dbReference type="NCBI Taxonomy" id="104357"/>
    <lineage>
        <taxon>Eukaryota</taxon>
        <taxon>Fungi</taxon>
        <taxon>Dikarya</taxon>
        <taxon>Basidiomycota</taxon>
        <taxon>Agaricomycotina</taxon>
        <taxon>Agaricomycetes</taxon>
        <taxon>Agaricomycetidae</taxon>
        <taxon>Agaricales</taxon>
        <taxon>Pleurotineae</taxon>
        <taxon>Pleurotaceae</taxon>
        <taxon>Hohenbuehelia</taxon>
    </lineage>
</organism>
<evidence type="ECO:0000256" key="1">
    <source>
        <dbReference type="SAM" id="Coils"/>
    </source>
</evidence>
<dbReference type="SMART" id="SM00066">
    <property type="entry name" value="GAL4"/>
    <property type="match status" value="1"/>
</dbReference>
<feature type="compositionally biased region" description="Low complexity" evidence="2">
    <location>
        <begin position="185"/>
        <end position="201"/>
    </location>
</feature>
<evidence type="ECO:0000259" key="3">
    <source>
        <dbReference type="PROSITE" id="PS50048"/>
    </source>
</evidence>